<feature type="region of interest" description="Disordered" evidence="1">
    <location>
        <begin position="1"/>
        <end position="61"/>
    </location>
</feature>
<proteinExistence type="predicted"/>
<accession>A0A1H0LPJ4</accession>
<keyword evidence="3" id="KW-1185">Reference proteome</keyword>
<reference evidence="3" key="1">
    <citation type="submission" date="2016-10" db="EMBL/GenBank/DDBJ databases">
        <authorList>
            <person name="Varghese N."/>
            <person name="Submissions S."/>
        </authorList>
    </citation>
    <scope>NUCLEOTIDE SEQUENCE [LARGE SCALE GENOMIC DNA]</scope>
    <source>
        <strain evidence="3">CGMCC 4.6609</strain>
    </source>
</reference>
<dbReference type="Proteomes" id="UP000199691">
    <property type="component" value="Unassembled WGS sequence"/>
</dbReference>
<evidence type="ECO:0000256" key="1">
    <source>
        <dbReference type="SAM" id="MobiDB-lite"/>
    </source>
</evidence>
<name>A0A1H0LPJ4_9PSEU</name>
<evidence type="ECO:0000313" key="3">
    <source>
        <dbReference type="Proteomes" id="UP000199691"/>
    </source>
</evidence>
<protein>
    <submittedName>
        <fullName evidence="2">Uncharacterized protein</fullName>
    </submittedName>
</protein>
<dbReference type="EMBL" id="FNIX01000003">
    <property type="protein sequence ID" value="SDO70097.1"/>
    <property type="molecule type" value="Genomic_DNA"/>
</dbReference>
<organism evidence="2 3">
    <name type="scientific">Lentzea jiangxiensis</name>
    <dbReference type="NCBI Taxonomy" id="641025"/>
    <lineage>
        <taxon>Bacteria</taxon>
        <taxon>Bacillati</taxon>
        <taxon>Actinomycetota</taxon>
        <taxon>Actinomycetes</taxon>
        <taxon>Pseudonocardiales</taxon>
        <taxon>Pseudonocardiaceae</taxon>
        <taxon>Lentzea</taxon>
    </lineage>
</organism>
<feature type="compositionally biased region" description="Basic and acidic residues" evidence="1">
    <location>
        <begin position="22"/>
        <end position="41"/>
    </location>
</feature>
<evidence type="ECO:0000313" key="2">
    <source>
        <dbReference type="EMBL" id="SDO70097.1"/>
    </source>
</evidence>
<dbReference type="STRING" id="641025.SAMN05421507_103396"/>
<dbReference type="AlphaFoldDB" id="A0A1H0LPJ4"/>
<sequence>MSDDAPFEIPQERLSPAVAVRPELREDGLPHRTPADAEARLKPLGSQGTPTHGQLPRSAYG</sequence>
<gene>
    <name evidence="2" type="ORF">SAMN05421507_103396</name>
</gene>